<evidence type="ECO:0000313" key="1">
    <source>
        <dbReference type="EMBL" id="GAG00720.1"/>
    </source>
</evidence>
<organism evidence="1">
    <name type="scientific">marine sediment metagenome</name>
    <dbReference type="NCBI Taxonomy" id="412755"/>
    <lineage>
        <taxon>unclassified sequences</taxon>
        <taxon>metagenomes</taxon>
        <taxon>ecological metagenomes</taxon>
    </lineage>
</organism>
<sequence>MNKDQLAYQLGRIIKTKLDVPVLSGSTVALTGMSAKMFHTLYEEAIKLKDVQGEEQILDF</sequence>
<proteinExistence type="predicted"/>
<dbReference type="AlphaFoldDB" id="X0U562"/>
<gene>
    <name evidence="1" type="ORF">S01H1_37840</name>
</gene>
<dbReference type="EMBL" id="BARS01023780">
    <property type="protein sequence ID" value="GAG00720.1"/>
    <property type="molecule type" value="Genomic_DNA"/>
</dbReference>
<name>X0U562_9ZZZZ</name>
<accession>X0U562</accession>
<comment type="caution">
    <text evidence="1">The sequence shown here is derived from an EMBL/GenBank/DDBJ whole genome shotgun (WGS) entry which is preliminary data.</text>
</comment>
<protein>
    <submittedName>
        <fullName evidence="1">Uncharacterized protein</fullName>
    </submittedName>
</protein>
<reference evidence="1" key="1">
    <citation type="journal article" date="2014" name="Front. Microbiol.">
        <title>High frequency of phylogenetically diverse reductive dehalogenase-homologous genes in deep subseafloor sedimentary metagenomes.</title>
        <authorList>
            <person name="Kawai M."/>
            <person name="Futagami T."/>
            <person name="Toyoda A."/>
            <person name="Takaki Y."/>
            <person name="Nishi S."/>
            <person name="Hori S."/>
            <person name="Arai W."/>
            <person name="Tsubouchi T."/>
            <person name="Morono Y."/>
            <person name="Uchiyama I."/>
            <person name="Ito T."/>
            <person name="Fujiyama A."/>
            <person name="Inagaki F."/>
            <person name="Takami H."/>
        </authorList>
    </citation>
    <scope>NUCLEOTIDE SEQUENCE</scope>
    <source>
        <strain evidence="1">Expedition CK06-06</strain>
    </source>
</reference>